<dbReference type="GeneID" id="123405627"/>
<name>A0A8I6YLJ0_HORVV</name>
<gene>
    <name evidence="2" type="primary">LOC123405627</name>
</gene>
<dbReference type="RefSeq" id="XP_044955181.1">
    <property type="nucleotide sequence ID" value="XM_045099246.1"/>
</dbReference>
<dbReference type="Pfam" id="PF12937">
    <property type="entry name" value="F-box-like"/>
    <property type="match status" value="1"/>
</dbReference>
<dbReference type="SUPFAM" id="SSF81383">
    <property type="entry name" value="F-box domain"/>
    <property type="match status" value="1"/>
</dbReference>
<dbReference type="InterPro" id="IPR032675">
    <property type="entry name" value="LRR_dom_sf"/>
</dbReference>
<dbReference type="OrthoDB" id="635824at2759"/>
<dbReference type="InterPro" id="IPR036047">
    <property type="entry name" value="F-box-like_dom_sf"/>
</dbReference>
<evidence type="ECO:0000313" key="2">
    <source>
        <dbReference type="EnsemblPlants" id="HORVU.MOREX.r3.6HG0609790.1"/>
    </source>
</evidence>
<reference evidence="2" key="2">
    <citation type="submission" date="2020-10" db="EMBL/GenBank/DDBJ databases">
        <authorList>
            <person name="Scholz U."/>
            <person name="Mascher M."/>
            <person name="Fiebig A."/>
        </authorList>
    </citation>
    <scope>NUCLEOTIDE SEQUENCE [LARGE SCALE GENOMIC DNA]</scope>
    <source>
        <strain evidence="2">cv. Morex</strain>
    </source>
</reference>
<organism evidence="2 3">
    <name type="scientific">Hordeum vulgare subsp. vulgare</name>
    <name type="common">Domesticated barley</name>
    <dbReference type="NCBI Taxonomy" id="112509"/>
    <lineage>
        <taxon>Eukaryota</taxon>
        <taxon>Viridiplantae</taxon>
        <taxon>Streptophyta</taxon>
        <taxon>Embryophyta</taxon>
        <taxon>Tracheophyta</taxon>
        <taxon>Spermatophyta</taxon>
        <taxon>Magnoliopsida</taxon>
        <taxon>Liliopsida</taxon>
        <taxon>Poales</taxon>
        <taxon>Poaceae</taxon>
        <taxon>BOP clade</taxon>
        <taxon>Pooideae</taxon>
        <taxon>Triticodae</taxon>
        <taxon>Triticeae</taxon>
        <taxon>Hordeinae</taxon>
        <taxon>Hordeum</taxon>
    </lineage>
</organism>
<dbReference type="Gene3D" id="3.80.10.10">
    <property type="entry name" value="Ribonuclease Inhibitor"/>
    <property type="match status" value="1"/>
</dbReference>
<feature type="domain" description="F-box" evidence="1">
    <location>
        <begin position="28"/>
        <end position="76"/>
    </location>
</feature>
<protein>
    <recommendedName>
        <fullName evidence="1">F-box domain-containing protein</fullName>
    </recommendedName>
</protein>
<dbReference type="Gene3D" id="1.20.1280.50">
    <property type="match status" value="1"/>
</dbReference>
<dbReference type="PROSITE" id="PS50181">
    <property type="entry name" value="FBOX"/>
    <property type="match status" value="1"/>
</dbReference>
<reference evidence="2" key="3">
    <citation type="submission" date="2022-01" db="UniProtKB">
        <authorList>
            <consortium name="EnsemblPlants"/>
        </authorList>
    </citation>
    <scope>IDENTIFICATION</scope>
    <source>
        <strain evidence="2">subsp. vulgare</strain>
    </source>
</reference>
<proteinExistence type="predicted"/>
<dbReference type="Gramene" id="HORVU.MOREX.r3.6HG0609790.1">
    <property type="protein sequence ID" value="HORVU.MOREX.r3.6HG0609790.1"/>
    <property type="gene ID" value="HORVU.MOREX.r3.6HG0609790"/>
</dbReference>
<dbReference type="PANTHER" id="PTHR38926">
    <property type="entry name" value="F-BOX DOMAIN CONTAINING PROTEIN, EXPRESSED"/>
    <property type="match status" value="1"/>
</dbReference>
<dbReference type="Gramene" id="HORVU.MOREX.r2.6HG0505610.1">
    <property type="protein sequence ID" value="HORVU.MOREX.r2.6HG0505610.1"/>
    <property type="gene ID" value="HORVU.MOREX.r2.6HG0505610"/>
</dbReference>
<sequence length="440" mass="49895">MPLLPPPAAAPGCGRRRLSGRRRRRSKRRNWAALPLDVMLYVLRKLDDVELMFGGPAGVCRSWHDAVCEPELWRRVDMRGRSPRFRETVSLKNMAQLSIWFSAGQCREFFGQHDVDNDLLLFLADRAPLLKSLHLIKRCDITSETFAKAIMKFPLLEELELWECETHDTGVFDLVAMACPLLKHVKHVKDRGDSGHIWVEYPVDNSEALAIARMHELRSLKLFHGGLDNQGLTAILEGCPHLEYLDIRYCSNIIMDSSMRAKCARVKKLYQYAPTDNWVCPWSDIHDDFTIDSSEYLEPDITIRSCCFHGVVIGIGGIATMMMSPTVDFSMWSLVTLRTLIILASLVVPRRGSLNIGEPEDLLKFLMEAPGLARCCTHRRPVLSCSNFGHNSGYGSPLCMKFEYCLISTYKSYAVLISNFPQWIELRAIKEVGDVSAKLA</sequence>
<evidence type="ECO:0000313" key="3">
    <source>
        <dbReference type="Proteomes" id="UP000011116"/>
    </source>
</evidence>
<evidence type="ECO:0000259" key="1">
    <source>
        <dbReference type="PROSITE" id="PS50181"/>
    </source>
</evidence>
<dbReference type="InterPro" id="IPR001810">
    <property type="entry name" value="F-box_dom"/>
</dbReference>
<dbReference type="SUPFAM" id="SSF52047">
    <property type="entry name" value="RNI-like"/>
    <property type="match status" value="1"/>
</dbReference>
<dbReference type="GO" id="GO:1905761">
    <property type="term" value="F:SCF ubiquitin ligase complex binding"/>
    <property type="evidence" value="ECO:0000318"/>
    <property type="project" value="GO_Central"/>
</dbReference>
<dbReference type="Proteomes" id="UP000011116">
    <property type="component" value="Chromosome 6H"/>
</dbReference>
<dbReference type="SMR" id="A0A8I6YLJ0"/>
<dbReference type="EnsemblPlants" id="HORVU.MOREX.r3.6HG0609790.1">
    <property type="protein sequence ID" value="HORVU.MOREX.r3.6HG0609790.1"/>
    <property type="gene ID" value="HORVU.MOREX.r3.6HG0609790"/>
</dbReference>
<reference evidence="3" key="1">
    <citation type="journal article" date="2012" name="Nature">
        <title>A physical, genetic and functional sequence assembly of the barley genome.</title>
        <authorList>
            <consortium name="The International Barley Genome Sequencing Consortium"/>
            <person name="Mayer K.F."/>
            <person name="Waugh R."/>
            <person name="Brown J.W."/>
            <person name="Schulman A."/>
            <person name="Langridge P."/>
            <person name="Platzer M."/>
            <person name="Fincher G.B."/>
            <person name="Muehlbauer G.J."/>
            <person name="Sato K."/>
            <person name="Close T.J."/>
            <person name="Wise R.P."/>
            <person name="Stein N."/>
        </authorList>
    </citation>
    <scope>NUCLEOTIDE SEQUENCE [LARGE SCALE GENOMIC DNA]</scope>
    <source>
        <strain evidence="3">cv. Morex</strain>
    </source>
</reference>
<dbReference type="AlphaFoldDB" id="A0A8I6YLJ0"/>
<accession>A0A8I6YLJ0</accession>
<dbReference type="PANTHER" id="PTHR38926:SF49">
    <property type="entry name" value="F-BOX DOMAIN-CONTAINING PROTEIN"/>
    <property type="match status" value="1"/>
</dbReference>
<dbReference type="KEGG" id="hvg:123405627"/>
<keyword evidence="3" id="KW-1185">Reference proteome</keyword>